<dbReference type="Proteomes" id="UP000295705">
    <property type="component" value="Unassembled WGS sequence"/>
</dbReference>
<reference evidence="2 3" key="1">
    <citation type="submission" date="2019-03" db="EMBL/GenBank/DDBJ databases">
        <title>Genomic Encyclopedia of Type Strains, Phase IV (KMG-IV): sequencing the most valuable type-strain genomes for metagenomic binning, comparative biology and taxonomic classification.</title>
        <authorList>
            <person name="Goeker M."/>
        </authorList>
    </citation>
    <scope>NUCLEOTIDE SEQUENCE [LARGE SCALE GENOMIC DNA]</scope>
    <source>
        <strain evidence="2 3">DSM 45775</strain>
    </source>
</reference>
<sequence length="297" mass="32344">MATPADAGDVVLEIVGSRVRALGDTIGPVRRDEHDAVHQFRVGARRLRTVLATYRPVLRRDVTDPLRDELRWVAGVAGAARDAEVAEEQLGELLATVPGWLVLGPVDQRVHAVLRQRYRRAHDDLLAVLDGDRFAELLAGLERLLVDPPLTARATEDAAPVLARCVRRDDKRLRAAVAAAARASTEQEHAELLHEVRKAAKRLRYAAESVEAVHGKDAARVAGRAKTVQTHLGDHQDTVVQREVLLELADLAHRAGEPGFTYGLLHAEAARRGREASGRAEVALAELAGDAGSSWPR</sequence>
<accession>A0A4R6VQL4</accession>
<dbReference type="AlphaFoldDB" id="A0A4R6VQL4"/>
<dbReference type="PROSITE" id="PS51708">
    <property type="entry name" value="CHAD"/>
    <property type="match status" value="1"/>
</dbReference>
<dbReference type="Gene3D" id="1.40.20.10">
    <property type="entry name" value="CHAD domain"/>
    <property type="match status" value="1"/>
</dbReference>
<organism evidence="2 3">
    <name type="scientific">Actinomycetospora succinea</name>
    <dbReference type="NCBI Taxonomy" id="663603"/>
    <lineage>
        <taxon>Bacteria</taxon>
        <taxon>Bacillati</taxon>
        <taxon>Actinomycetota</taxon>
        <taxon>Actinomycetes</taxon>
        <taxon>Pseudonocardiales</taxon>
        <taxon>Pseudonocardiaceae</taxon>
        <taxon>Actinomycetospora</taxon>
    </lineage>
</organism>
<feature type="domain" description="CHAD" evidence="1">
    <location>
        <begin position="4"/>
        <end position="291"/>
    </location>
</feature>
<name>A0A4R6VQL4_9PSEU</name>
<dbReference type="RefSeq" id="WP_166659657.1">
    <property type="nucleotide sequence ID" value="NZ_BAABHR010000015.1"/>
</dbReference>
<evidence type="ECO:0000313" key="3">
    <source>
        <dbReference type="Proteomes" id="UP000295705"/>
    </source>
</evidence>
<evidence type="ECO:0000313" key="2">
    <source>
        <dbReference type="EMBL" id="TDQ64816.1"/>
    </source>
</evidence>
<comment type="caution">
    <text evidence="2">The sequence shown here is derived from an EMBL/GenBank/DDBJ whole genome shotgun (WGS) entry which is preliminary data.</text>
</comment>
<dbReference type="InterPro" id="IPR007899">
    <property type="entry name" value="CHAD_dom"/>
</dbReference>
<dbReference type="PANTHER" id="PTHR39339">
    <property type="entry name" value="SLR1444 PROTEIN"/>
    <property type="match status" value="1"/>
</dbReference>
<evidence type="ECO:0000259" key="1">
    <source>
        <dbReference type="PROSITE" id="PS51708"/>
    </source>
</evidence>
<dbReference type="Pfam" id="PF05235">
    <property type="entry name" value="CHAD"/>
    <property type="match status" value="1"/>
</dbReference>
<keyword evidence="3" id="KW-1185">Reference proteome</keyword>
<proteinExistence type="predicted"/>
<dbReference type="InterPro" id="IPR038186">
    <property type="entry name" value="CHAD_dom_sf"/>
</dbReference>
<dbReference type="PANTHER" id="PTHR39339:SF1">
    <property type="entry name" value="CHAD DOMAIN-CONTAINING PROTEIN"/>
    <property type="match status" value="1"/>
</dbReference>
<dbReference type="EMBL" id="SNYO01000001">
    <property type="protein sequence ID" value="TDQ64816.1"/>
    <property type="molecule type" value="Genomic_DNA"/>
</dbReference>
<gene>
    <name evidence="2" type="ORF">EV188_10163</name>
</gene>
<dbReference type="SMART" id="SM00880">
    <property type="entry name" value="CHAD"/>
    <property type="match status" value="1"/>
</dbReference>
<protein>
    <submittedName>
        <fullName evidence="2">CHAD domain-containing protein</fullName>
    </submittedName>
</protein>